<name>A0A285N2R9_NATPI</name>
<reference evidence="1 2" key="1">
    <citation type="submission" date="2017-09" db="EMBL/GenBank/DDBJ databases">
        <authorList>
            <person name="Ehlers B."/>
            <person name="Leendertz F.H."/>
        </authorList>
    </citation>
    <scope>NUCLEOTIDE SEQUENCE [LARGE SCALE GENOMIC DNA]</scope>
    <source>
        <strain evidence="1 2">DSM 27208</strain>
    </source>
</reference>
<dbReference type="AlphaFoldDB" id="A0A285N2R9"/>
<accession>A0A285N2R9</accession>
<dbReference type="InterPro" id="IPR055979">
    <property type="entry name" value="DUF7557"/>
</dbReference>
<evidence type="ECO:0000313" key="1">
    <source>
        <dbReference type="EMBL" id="SNZ03730.1"/>
    </source>
</evidence>
<dbReference type="Pfam" id="PF24434">
    <property type="entry name" value="DUF7557"/>
    <property type="match status" value="1"/>
</dbReference>
<proteinExistence type="predicted"/>
<keyword evidence="2" id="KW-1185">Reference proteome</keyword>
<evidence type="ECO:0000313" key="2">
    <source>
        <dbReference type="Proteomes" id="UP000219453"/>
    </source>
</evidence>
<dbReference type="Proteomes" id="UP000219453">
    <property type="component" value="Unassembled WGS sequence"/>
</dbReference>
<organism evidence="1 2">
    <name type="scientific">Natronoarchaeum philippinense</name>
    <dbReference type="NCBI Taxonomy" id="558529"/>
    <lineage>
        <taxon>Archaea</taxon>
        <taxon>Methanobacteriati</taxon>
        <taxon>Methanobacteriota</taxon>
        <taxon>Stenosarchaea group</taxon>
        <taxon>Halobacteria</taxon>
        <taxon>Halobacteriales</taxon>
        <taxon>Natronoarchaeaceae</taxon>
    </lineage>
</organism>
<sequence length="46" mass="5341">MSTIELDDQLVARIEGHLEEDESIEEFIEELVSIYEQEGRFLQEGA</sequence>
<dbReference type="RefSeq" id="WP_179747367.1">
    <property type="nucleotide sequence ID" value="NZ_OBEJ01000001.1"/>
</dbReference>
<dbReference type="EMBL" id="OBEJ01000001">
    <property type="protein sequence ID" value="SNZ03730.1"/>
    <property type="molecule type" value="Genomic_DNA"/>
</dbReference>
<gene>
    <name evidence="1" type="ORF">SAMN06269185_0355</name>
</gene>
<protein>
    <submittedName>
        <fullName evidence="1">Uncharacterized protein</fullName>
    </submittedName>
</protein>